<evidence type="ECO:0000313" key="3">
    <source>
        <dbReference type="Proteomes" id="UP000559256"/>
    </source>
</evidence>
<evidence type="ECO:0000256" key="1">
    <source>
        <dbReference type="SAM" id="Phobius"/>
    </source>
</evidence>
<feature type="transmembrane region" description="Helical" evidence="1">
    <location>
        <begin position="201"/>
        <end position="228"/>
    </location>
</feature>
<accession>A0A8H5GYN9</accession>
<sequence>MSSILRPFARQLTPLALRASKGPIARPATLNLNSTFLQLHRRTVASTVTNKPASQSFDHAAQNIREEAGNSAADLAKVIAGANMTNDAIKTEKGFFGITGTIASEVPQSVMVFGLAGGLPYIGTAATTVYLAYEAGLAASGVPINIDPGVAITVLDQALNVQVTYGAVMLSFLGALHWGMEFAGLGGHKGYARLALGAAPVLFAWPTLALQPMTALVLQWVGFTGLWWADAKATSMGWTPKWYSQYRFYLSILVGTCIIGSLAGVSYYGPVGGHGLITHDLELIREQRKELLADKKQGKIEAGPVIARPGSLKDEAFVKLSKKKEDEGEKN</sequence>
<feature type="transmembrane region" description="Helical" evidence="1">
    <location>
        <begin position="248"/>
        <end position="269"/>
    </location>
</feature>
<name>A0A8H5GYN9_9AGAR</name>
<organism evidence="2 3">
    <name type="scientific">Tetrapyrgos nigripes</name>
    <dbReference type="NCBI Taxonomy" id="182062"/>
    <lineage>
        <taxon>Eukaryota</taxon>
        <taxon>Fungi</taxon>
        <taxon>Dikarya</taxon>
        <taxon>Basidiomycota</taxon>
        <taxon>Agaricomycotina</taxon>
        <taxon>Agaricomycetes</taxon>
        <taxon>Agaricomycetidae</taxon>
        <taxon>Agaricales</taxon>
        <taxon>Marasmiineae</taxon>
        <taxon>Marasmiaceae</taxon>
        <taxon>Tetrapyrgos</taxon>
    </lineage>
</organism>
<keyword evidence="3" id="KW-1185">Reference proteome</keyword>
<dbReference type="PANTHER" id="PTHR15887:SF1">
    <property type="entry name" value="TRANSMEMBRANE PROTEIN 69"/>
    <property type="match status" value="1"/>
</dbReference>
<dbReference type="Pfam" id="PF11911">
    <property type="entry name" value="DUF3429"/>
    <property type="match status" value="1"/>
</dbReference>
<dbReference type="InterPro" id="IPR021836">
    <property type="entry name" value="DUF3429"/>
</dbReference>
<evidence type="ECO:0000313" key="2">
    <source>
        <dbReference type="EMBL" id="KAF5373608.1"/>
    </source>
</evidence>
<gene>
    <name evidence="2" type="ORF">D9758_000966</name>
</gene>
<protein>
    <recommendedName>
        <fullName evidence="4">Mnn4-regulates the mannosylphosphorylation</fullName>
    </recommendedName>
</protein>
<dbReference type="PANTHER" id="PTHR15887">
    <property type="entry name" value="TRANSMEMBRANE PROTEIN 69"/>
    <property type="match status" value="1"/>
</dbReference>
<keyword evidence="1" id="KW-0472">Membrane</keyword>
<feature type="transmembrane region" description="Helical" evidence="1">
    <location>
        <begin position="110"/>
        <end position="133"/>
    </location>
</feature>
<feature type="transmembrane region" description="Helical" evidence="1">
    <location>
        <begin position="163"/>
        <end position="180"/>
    </location>
</feature>
<evidence type="ECO:0008006" key="4">
    <source>
        <dbReference type="Google" id="ProtNLM"/>
    </source>
</evidence>
<dbReference type="EMBL" id="JAACJM010000003">
    <property type="protein sequence ID" value="KAF5373608.1"/>
    <property type="molecule type" value="Genomic_DNA"/>
</dbReference>
<dbReference type="AlphaFoldDB" id="A0A8H5GYN9"/>
<reference evidence="2 3" key="1">
    <citation type="journal article" date="2020" name="ISME J.">
        <title>Uncovering the hidden diversity of litter-decomposition mechanisms in mushroom-forming fungi.</title>
        <authorList>
            <person name="Floudas D."/>
            <person name="Bentzer J."/>
            <person name="Ahren D."/>
            <person name="Johansson T."/>
            <person name="Persson P."/>
            <person name="Tunlid A."/>
        </authorList>
    </citation>
    <scope>NUCLEOTIDE SEQUENCE [LARGE SCALE GENOMIC DNA]</scope>
    <source>
        <strain evidence="2 3">CBS 291.85</strain>
    </source>
</reference>
<keyword evidence="1" id="KW-1133">Transmembrane helix</keyword>
<dbReference type="Proteomes" id="UP000559256">
    <property type="component" value="Unassembled WGS sequence"/>
</dbReference>
<comment type="caution">
    <text evidence="2">The sequence shown here is derived from an EMBL/GenBank/DDBJ whole genome shotgun (WGS) entry which is preliminary data.</text>
</comment>
<keyword evidence="1" id="KW-0812">Transmembrane</keyword>
<dbReference type="OrthoDB" id="194289at2759"/>
<proteinExistence type="predicted"/>